<proteinExistence type="predicted"/>
<accession>A0AAP0PK04</accession>
<sequence>MAETAVRSSGSSGVAAWRSCWCGRQPSSVAPAAANQQVGWQYWRTSSANDGSRATRRLWMAVPATRRWRGYRDDDERRHGLQGTAAAVQQWATTNVTMALLLAEEELADSSSGGITSGSGARMMWCDEATPERDAAELADEL</sequence>
<name>A0AAP0PK04_9MAGN</name>
<keyword evidence="2" id="KW-1185">Reference proteome</keyword>
<evidence type="ECO:0000313" key="1">
    <source>
        <dbReference type="EMBL" id="KAK9143621.1"/>
    </source>
</evidence>
<gene>
    <name evidence="1" type="ORF">Syun_013021</name>
</gene>
<dbReference type="AlphaFoldDB" id="A0AAP0PK04"/>
<dbReference type="EMBL" id="JBBNAF010000005">
    <property type="protein sequence ID" value="KAK9143621.1"/>
    <property type="molecule type" value="Genomic_DNA"/>
</dbReference>
<organism evidence="1 2">
    <name type="scientific">Stephania yunnanensis</name>
    <dbReference type="NCBI Taxonomy" id="152371"/>
    <lineage>
        <taxon>Eukaryota</taxon>
        <taxon>Viridiplantae</taxon>
        <taxon>Streptophyta</taxon>
        <taxon>Embryophyta</taxon>
        <taxon>Tracheophyta</taxon>
        <taxon>Spermatophyta</taxon>
        <taxon>Magnoliopsida</taxon>
        <taxon>Ranunculales</taxon>
        <taxon>Menispermaceae</taxon>
        <taxon>Menispermoideae</taxon>
        <taxon>Cissampelideae</taxon>
        <taxon>Stephania</taxon>
    </lineage>
</organism>
<comment type="caution">
    <text evidence="1">The sequence shown here is derived from an EMBL/GenBank/DDBJ whole genome shotgun (WGS) entry which is preliminary data.</text>
</comment>
<evidence type="ECO:0000313" key="2">
    <source>
        <dbReference type="Proteomes" id="UP001420932"/>
    </source>
</evidence>
<dbReference type="Proteomes" id="UP001420932">
    <property type="component" value="Unassembled WGS sequence"/>
</dbReference>
<protein>
    <submittedName>
        <fullName evidence="1">Uncharacterized protein</fullName>
    </submittedName>
</protein>
<reference evidence="1 2" key="1">
    <citation type="submission" date="2024-01" db="EMBL/GenBank/DDBJ databases">
        <title>Genome assemblies of Stephania.</title>
        <authorList>
            <person name="Yang L."/>
        </authorList>
    </citation>
    <scope>NUCLEOTIDE SEQUENCE [LARGE SCALE GENOMIC DNA]</scope>
    <source>
        <strain evidence="1">YNDBR</strain>
        <tissue evidence="1">Leaf</tissue>
    </source>
</reference>